<protein>
    <submittedName>
        <fullName evidence="1">DUF2292 domain-containing protein</fullName>
    </submittedName>
</protein>
<evidence type="ECO:0000313" key="1">
    <source>
        <dbReference type="EMBL" id="MFC3115304.1"/>
    </source>
</evidence>
<reference evidence="2" key="1">
    <citation type="journal article" date="2019" name="Int. J. Syst. Evol. Microbiol.">
        <title>The Global Catalogue of Microorganisms (GCM) 10K type strain sequencing project: providing services to taxonomists for standard genome sequencing and annotation.</title>
        <authorList>
            <consortium name="The Broad Institute Genomics Platform"/>
            <consortium name="The Broad Institute Genome Sequencing Center for Infectious Disease"/>
            <person name="Wu L."/>
            <person name="Ma J."/>
        </authorList>
    </citation>
    <scope>NUCLEOTIDE SEQUENCE [LARGE SCALE GENOMIC DNA]</scope>
    <source>
        <strain evidence="2">KCTC 52237</strain>
    </source>
</reference>
<evidence type="ECO:0000313" key="2">
    <source>
        <dbReference type="Proteomes" id="UP001595555"/>
    </source>
</evidence>
<dbReference type="Proteomes" id="UP001595555">
    <property type="component" value="Unassembled WGS sequence"/>
</dbReference>
<dbReference type="RefSeq" id="WP_378117477.1">
    <property type="nucleotide sequence ID" value="NZ_JBHRTF010000003.1"/>
</dbReference>
<dbReference type="InterPro" id="IPR018743">
    <property type="entry name" value="DUF2292"/>
</dbReference>
<proteinExistence type="predicted"/>
<organism evidence="1 2">
    <name type="scientific">Cellvibrio fontiphilus</name>
    <dbReference type="NCBI Taxonomy" id="1815559"/>
    <lineage>
        <taxon>Bacteria</taxon>
        <taxon>Pseudomonadati</taxon>
        <taxon>Pseudomonadota</taxon>
        <taxon>Gammaproteobacteria</taxon>
        <taxon>Cellvibrionales</taxon>
        <taxon>Cellvibrionaceae</taxon>
        <taxon>Cellvibrio</taxon>
    </lineage>
</organism>
<accession>A0ABV7FCH4</accession>
<keyword evidence="2" id="KW-1185">Reference proteome</keyword>
<dbReference type="Pfam" id="PF10055">
    <property type="entry name" value="DUF2292"/>
    <property type="match status" value="1"/>
</dbReference>
<comment type="caution">
    <text evidence="1">The sequence shown here is derived from an EMBL/GenBank/DDBJ whole genome shotgun (WGS) entry which is preliminary data.</text>
</comment>
<sequence>MGIHRSEIANSIDDVLAEVKRQLAHIRYGSVEIQIHNGQVVQLESREKKRWDKGVNARQ</sequence>
<gene>
    <name evidence="1" type="ORF">ACFODX_07025</name>
</gene>
<name>A0ABV7FCH4_9GAMM</name>
<dbReference type="EMBL" id="JBHRTF010000003">
    <property type="protein sequence ID" value="MFC3115304.1"/>
    <property type="molecule type" value="Genomic_DNA"/>
</dbReference>